<dbReference type="Pfam" id="PF01797">
    <property type="entry name" value="Y1_Tnp"/>
    <property type="match status" value="1"/>
</dbReference>
<organism evidence="10 11">
    <name type="scientific">Tenacibaculum jejuense</name>
    <dbReference type="NCBI Taxonomy" id="584609"/>
    <lineage>
        <taxon>Bacteria</taxon>
        <taxon>Pseudomonadati</taxon>
        <taxon>Bacteroidota</taxon>
        <taxon>Flavobacteriia</taxon>
        <taxon>Flavobacteriales</taxon>
        <taxon>Flavobacteriaceae</taxon>
        <taxon>Tenacibaculum</taxon>
    </lineage>
</organism>
<dbReference type="UniPathway" id="UPA00148">
    <property type="reaction ID" value="UER00231"/>
</dbReference>
<dbReference type="AlphaFoldDB" id="A0A238UDJ9"/>
<dbReference type="InterPro" id="IPR027417">
    <property type="entry name" value="P-loop_NTPase"/>
</dbReference>
<dbReference type="OrthoDB" id="9764035at2"/>
<keyword evidence="11" id="KW-1185">Reference proteome</keyword>
<proteinExistence type="inferred from homology"/>
<comment type="similarity">
    <text evidence="8">Belongs to the CobB/CbiA family.</text>
</comment>
<dbReference type="Gene3D" id="3.40.50.300">
    <property type="entry name" value="P-loop containing nucleotide triphosphate hydrolases"/>
    <property type="match status" value="1"/>
</dbReference>
<protein>
    <recommendedName>
        <fullName evidence="8">Cobyrinate a,c-diamide synthase</fullName>
        <ecNumber evidence="8">6.3.5.11</ecNumber>
    </recommendedName>
    <alternativeName>
        <fullName evidence="8">Cobyrinic acid a,c-diamide synthetase</fullName>
    </alternativeName>
</protein>
<evidence type="ECO:0000256" key="2">
    <source>
        <dbReference type="ARBA" id="ARBA00022573"/>
    </source>
</evidence>
<dbReference type="GO" id="GO:0009236">
    <property type="term" value="P:cobalamin biosynthetic process"/>
    <property type="evidence" value="ECO:0007669"/>
    <property type="project" value="UniProtKB-UniRule"/>
</dbReference>
<dbReference type="InterPro" id="IPR002686">
    <property type="entry name" value="Transposase_17"/>
</dbReference>
<dbReference type="InterPro" id="IPR029062">
    <property type="entry name" value="Class_I_gatase-like"/>
</dbReference>
<feature type="site" description="Increases nucleophilicity of active site Cys" evidence="8">
    <location>
        <position position="438"/>
    </location>
</feature>
<dbReference type="PANTHER" id="PTHR43873:SF1">
    <property type="entry name" value="COBYRINATE A,C-DIAMIDE SYNTHASE"/>
    <property type="match status" value="1"/>
</dbReference>
<keyword evidence="7 8" id="KW-0315">Glutamine amidotransferase</keyword>
<comment type="domain">
    <text evidence="8">Comprises of two domains. The C-terminal domain contains the binding site for glutamine and catalyzes the hydrolysis of this substrate to glutamate and ammonia. The N-terminal domain is anticipated to bind ATP and cobyrinate and catalyzes the ultimate synthesis of the diamide product. The ammonia produced via the glutaminase domain is probably translocated to the adjacent domain via a molecular tunnel, where it reacts with an activated intermediate.</text>
</comment>
<evidence type="ECO:0000259" key="9">
    <source>
        <dbReference type="SMART" id="SM01321"/>
    </source>
</evidence>
<dbReference type="EMBL" id="LT899436">
    <property type="protein sequence ID" value="SNR16564.1"/>
    <property type="molecule type" value="Genomic_DNA"/>
</dbReference>
<dbReference type="SUPFAM" id="SSF52540">
    <property type="entry name" value="P-loop containing nucleoside triphosphate hydrolases"/>
    <property type="match status" value="1"/>
</dbReference>
<keyword evidence="2 8" id="KW-0169">Cobalamin biosynthesis</keyword>
<evidence type="ECO:0000256" key="1">
    <source>
        <dbReference type="ARBA" id="ARBA00001946"/>
    </source>
</evidence>
<dbReference type="SUPFAM" id="SSF143422">
    <property type="entry name" value="Transposase IS200-like"/>
    <property type="match status" value="1"/>
</dbReference>
<dbReference type="KEGG" id="tje:TJEJU_2895"/>
<dbReference type="InterPro" id="IPR011698">
    <property type="entry name" value="GATase_3"/>
</dbReference>
<dbReference type="GO" id="GO:0004803">
    <property type="term" value="F:transposase activity"/>
    <property type="evidence" value="ECO:0007669"/>
    <property type="project" value="InterPro"/>
</dbReference>
<dbReference type="Pfam" id="PF01656">
    <property type="entry name" value="CbiA"/>
    <property type="match status" value="1"/>
</dbReference>
<keyword evidence="5 8" id="KW-0067">ATP-binding</keyword>
<evidence type="ECO:0000256" key="8">
    <source>
        <dbReference type="HAMAP-Rule" id="MF_00027"/>
    </source>
</evidence>
<dbReference type="PANTHER" id="PTHR43873">
    <property type="entry name" value="COBYRINATE A,C-DIAMIDE SYNTHASE"/>
    <property type="match status" value="1"/>
</dbReference>
<dbReference type="PROSITE" id="PS51274">
    <property type="entry name" value="GATASE_COBBQ"/>
    <property type="match status" value="1"/>
</dbReference>
<dbReference type="SMART" id="SM01321">
    <property type="entry name" value="Y1_Tnp"/>
    <property type="match status" value="1"/>
</dbReference>
<comment type="function">
    <text evidence="8">Catalyzes the ATP-dependent amidation of the two carboxylate groups at positions a and c of cobyrinate, using either L-glutamine or ammonia as the nitrogen source.</text>
</comment>
<feature type="active site" description="Nucleophile" evidence="8">
    <location>
        <position position="344"/>
    </location>
</feature>
<comment type="miscellaneous">
    <text evidence="8">The a and c carboxylates of cobyrinate are activated for nucleophilic attack via formation of a phosphorylated intermediate by ATP. CbiA catalyzes first the amidation of the c-carboxylate, and then that of the a-carboxylate.</text>
</comment>
<evidence type="ECO:0000313" key="10">
    <source>
        <dbReference type="EMBL" id="SNR16564.1"/>
    </source>
</evidence>
<dbReference type="InterPro" id="IPR036515">
    <property type="entry name" value="Transposase_17_sf"/>
</dbReference>
<dbReference type="CDD" id="cd03130">
    <property type="entry name" value="GATase1_CobB"/>
    <property type="match status" value="1"/>
</dbReference>
<accession>A0A238UDJ9</accession>
<comment type="cofactor">
    <cofactor evidence="1 8">
        <name>Mg(2+)</name>
        <dbReference type="ChEBI" id="CHEBI:18420"/>
    </cofactor>
</comment>
<dbReference type="Pfam" id="PF07685">
    <property type="entry name" value="GATase_3"/>
    <property type="match status" value="1"/>
</dbReference>
<evidence type="ECO:0000256" key="7">
    <source>
        <dbReference type="ARBA" id="ARBA00022962"/>
    </source>
</evidence>
<evidence type="ECO:0000256" key="5">
    <source>
        <dbReference type="ARBA" id="ARBA00022840"/>
    </source>
</evidence>
<dbReference type="GO" id="GO:0006313">
    <property type="term" value="P:DNA transposition"/>
    <property type="evidence" value="ECO:0007669"/>
    <property type="project" value="InterPro"/>
</dbReference>
<dbReference type="InterPro" id="IPR004484">
    <property type="entry name" value="CbiA/CobB_synth"/>
</dbReference>
<evidence type="ECO:0000256" key="3">
    <source>
        <dbReference type="ARBA" id="ARBA00022598"/>
    </source>
</evidence>
<gene>
    <name evidence="10" type="primary">cobB</name>
    <name evidence="8" type="synonym">cbiA</name>
    <name evidence="10" type="ORF">TJEJU_2895</name>
</gene>
<keyword evidence="3 8" id="KW-0436">Ligase</keyword>
<feature type="domain" description="Transposase IS200-like" evidence="9">
    <location>
        <begin position="462"/>
        <end position="599"/>
    </location>
</feature>
<dbReference type="Gene3D" id="3.30.70.1290">
    <property type="entry name" value="Transposase IS200-like"/>
    <property type="match status" value="1"/>
</dbReference>
<dbReference type="NCBIfam" id="NF002204">
    <property type="entry name" value="PRK01077.1"/>
    <property type="match status" value="1"/>
</dbReference>
<keyword evidence="4 8" id="KW-0547">Nucleotide-binding</keyword>
<sequence length="626" mass="71179">MAKAFLIAAPWSNSGKTTITLGLARYFSNKNYKVQTFKCGPDYIDTIHHSRAAKRPSINLDSVLMSDTHIQEVFTKYTNEADISIVEGVMGLFDGAVKDQGSSAELAKKLNIPVVLVVNAKAMAYTIAPILYGLKTFDPEVKIAGVLFNFVKTESHYAFLKEACETVGIPSLGYIPPNDDIKIPSRHLGLHIEDKFEELIENAASHIGTHANIKELLNVATSIKNTEIDDVTKEIHLLAKKETAITSVINPIGFHKKIKTKLKIAVAKDEAFTFTYVENLAYLKQLGDVTFFSPIHDTKLPDADIIYLAGGYPELYLEQLSSNAEMKTAIKNAAEDGIKILAECGGMMYLGNQIINADGIAFNMAGVFNFSTTMEQKKLHLGYRKVVFEDETIWGHEFHYSSMIHDQYDSIAKVYTAREKEIATKVFSYKNVMASYIHLYWGAGNFNWLTRLNGINPIGKPLDKEYYFVTFATAKSRISDRMVKYNTSSFIRNLDALIFEEDDLEKMMSLFKKAFKRYDIDVVCFNVLPDHIHILLKVENKEELTTQIKNIKGYTSYKFQRFKEWEKGKQKVWVQKFHRKKISATDGSIERVTNYIKNNHYKHEARWGKEMREFIESLHTQGNQGD</sequence>
<dbReference type="HAMAP" id="MF_00027">
    <property type="entry name" value="CobB_CbiA"/>
    <property type="match status" value="1"/>
</dbReference>
<dbReference type="RefSeq" id="WP_095073214.1">
    <property type="nucleotide sequence ID" value="NZ_LT899436.1"/>
</dbReference>
<dbReference type="GO" id="GO:0003677">
    <property type="term" value="F:DNA binding"/>
    <property type="evidence" value="ECO:0007669"/>
    <property type="project" value="InterPro"/>
</dbReference>
<reference evidence="10 11" key="1">
    <citation type="submission" date="2017-07" db="EMBL/GenBank/DDBJ databases">
        <authorList>
            <person name="Sun Z.S."/>
            <person name="Albrecht U."/>
            <person name="Echele G."/>
            <person name="Lee C.C."/>
        </authorList>
    </citation>
    <scope>NUCLEOTIDE SEQUENCE [LARGE SCALE GENOMIC DNA]</scope>
    <source>
        <strain evidence="11">type strain: KCTC 22618</strain>
    </source>
</reference>
<comment type="catalytic activity">
    <reaction evidence="8">
        <text>cob(II)yrinate + 2 L-glutamine + 2 ATP + 2 H2O = cob(II)yrinate a,c diamide + 2 L-glutamate + 2 ADP + 2 phosphate + 2 H(+)</text>
        <dbReference type="Rhea" id="RHEA:26289"/>
        <dbReference type="ChEBI" id="CHEBI:15377"/>
        <dbReference type="ChEBI" id="CHEBI:15378"/>
        <dbReference type="ChEBI" id="CHEBI:29985"/>
        <dbReference type="ChEBI" id="CHEBI:30616"/>
        <dbReference type="ChEBI" id="CHEBI:43474"/>
        <dbReference type="ChEBI" id="CHEBI:58359"/>
        <dbReference type="ChEBI" id="CHEBI:58537"/>
        <dbReference type="ChEBI" id="CHEBI:58894"/>
        <dbReference type="ChEBI" id="CHEBI:456216"/>
        <dbReference type="EC" id="6.3.5.11"/>
    </reaction>
</comment>
<dbReference type="Gene3D" id="3.40.50.880">
    <property type="match status" value="1"/>
</dbReference>
<dbReference type="CDD" id="cd05388">
    <property type="entry name" value="CobB_N"/>
    <property type="match status" value="1"/>
</dbReference>
<evidence type="ECO:0000256" key="6">
    <source>
        <dbReference type="ARBA" id="ARBA00022842"/>
    </source>
</evidence>
<keyword evidence="6 8" id="KW-0460">Magnesium</keyword>
<evidence type="ECO:0000256" key="4">
    <source>
        <dbReference type="ARBA" id="ARBA00022741"/>
    </source>
</evidence>
<comment type="pathway">
    <text evidence="8">Cofactor biosynthesis; adenosylcobalamin biosynthesis; cob(II)yrinate a,c-diamide from sirohydrochlorin (anaerobic route): step 10/10.</text>
</comment>
<dbReference type="SUPFAM" id="SSF52317">
    <property type="entry name" value="Class I glutamine amidotransferase-like"/>
    <property type="match status" value="1"/>
</dbReference>
<name>A0A238UDJ9_9FLAO</name>
<dbReference type="EC" id="6.3.5.11" evidence="8"/>
<dbReference type="InterPro" id="IPR002586">
    <property type="entry name" value="CobQ/CobB/MinD/ParA_Nub-bd_dom"/>
</dbReference>
<dbReference type="GO" id="GO:0042242">
    <property type="term" value="F:cobyrinic acid a,c-diamide synthase activity"/>
    <property type="evidence" value="ECO:0007669"/>
    <property type="project" value="UniProtKB-UniRule"/>
</dbReference>
<dbReference type="Proteomes" id="UP000215214">
    <property type="component" value="Chromosome TJEJU"/>
</dbReference>
<dbReference type="GO" id="GO:0005524">
    <property type="term" value="F:ATP binding"/>
    <property type="evidence" value="ECO:0007669"/>
    <property type="project" value="UniProtKB-UniRule"/>
</dbReference>
<evidence type="ECO:0000313" key="11">
    <source>
        <dbReference type="Proteomes" id="UP000215214"/>
    </source>
</evidence>
<dbReference type="NCBIfam" id="TIGR00379">
    <property type="entry name" value="cobB"/>
    <property type="match status" value="1"/>
</dbReference>